<evidence type="ECO:0000313" key="2">
    <source>
        <dbReference type="EMBL" id="SHE70674.1"/>
    </source>
</evidence>
<accession>A0A1M4VNQ7</accession>
<dbReference type="STRING" id="1155689.SAMN05444278_104150"/>
<feature type="transmembrane region" description="Helical" evidence="1">
    <location>
        <begin position="36"/>
        <end position="55"/>
    </location>
</feature>
<sequence>MPTITIKNDLWLLRSFECIFFSGVAIHFFIKSTTDNGGYFALSFIFLLNAILAAVKLFHPKYNKVELDEEQITSIKRKTIPIINYTFLVVKYRNKELKVFRKCNQQQLLQLRLKHKIDA</sequence>
<protein>
    <submittedName>
        <fullName evidence="2">Uncharacterized protein</fullName>
    </submittedName>
</protein>
<evidence type="ECO:0000256" key="1">
    <source>
        <dbReference type="SAM" id="Phobius"/>
    </source>
</evidence>
<keyword evidence="3" id="KW-1185">Reference proteome</keyword>
<dbReference type="EMBL" id="FQTW01000004">
    <property type="protein sequence ID" value="SHE70674.1"/>
    <property type="molecule type" value="Genomic_DNA"/>
</dbReference>
<keyword evidence="1" id="KW-1133">Transmembrane helix</keyword>
<proteinExistence type="predicted"/>
<dbReference type="Proteomes" id="UP000184462">
    <property type="component" value="Unassembled WGS sequence"/>
</dbReference>
<keyword evidence="1" id="KW-0812">Transmembrane</keyword>
<gene>
    <name evidence="2" type="ORF">SAMN05444278_104150</name>
</gene>
<dbReference type="RefSeq" id="WP_073192857.1">
    <property type="nucleotide sequence ID" value="NZ_FQTW01000004.1"/>
</dbReference>
<evidence type="ECO:0000313" key="3">
    <source>
        <dbReference type="Proteomes" id="UP000184462"/>
    </source>
</evidence>
<name>A0A1M4VNQ7_9FLAO</name>
<feature type="transmembrane region" description="Helical" evidence="1">
    <location>
        <begin position="12"/>
        <end position="30"/>
    </location>
</feature>
<dbReference type="AlphaFoldDB" id="A0A1M4VNQ7"/>
<reference evidence="2 3" key="1">
    <citation type="submission" date="2016-11" db="EMBL/GenBank/DDBJ databases">
        <authorList>
            <person name="Jaros S."/>
            <person name="Januszkiewicz K."/>
            <person name="Wedrychowicz H."/>
        </authorList>
    </citation>
    <scope>NUCLEOTIDE SEQUENCE [LARGE SCALE GENOMIC DNA]</scope>
    <source>
        <strain evidence="2 3">DSM 25661</strain>
    </source>
</reference>
<keyword evidence="1" id="KW-0472">Membrane</keyword>
<organism evidence="2 3">
    <name type="scientific">Psychroflexus salarius</name>
    <dbReference type="NCBI Taxonomy" id="1155689"/>
    <lineage>
        <taxon>Bacteria</taxon>
        <taxon>Pseudomonadati</taxon>
        <taxon>Bacteroidota</taxon>
        <taxon>Flavobacteriia</taxon>
        <taxon>Flavobacteriales</taxon>
        <taxon>Flavobacteriaceae</taxon>
        <taxon>Psychroflexus</taxon>
    </lineage>
</organism>